<evidence type="ECO:0000256" key="4">
    <source>
        <dbReference type="ARBA" id="ARBA00022692"/>
    </source>
</evidence>
<feature type="transmembrane region" description="Helical" evidence="8">
    <location>
        <begin position="16"/>
        <end position="35"/>
    </location>
</feature>
<evidence type="ECO:0000313" key="9">
    <source>
        <dbReference type="EMBL" id="KAI5608054.1"/>
    </source>
</evidence>
<proteinExistence type="inferred from homology"/>
<gene>
    <name evidence="9" type="ORF">C0J50_12330</name>
</gene>
<evidence type="ECO:0000256" key="6">
    <source>
        <dbReference type="ARBA" id="ARBA00022989"/>
    </source>
</evidence>
<dbReference type="GO" id="GO:0098553">
    <property type="term" value="C:lumenal side of endoplasmic reticulum membrane"/>
    <property type="evidence" value="ECO:0007669"/>
    <property type="project" value="TreeGrafter"/>
</dbReference>
<evidence type="ECO:0000256" key="5">
    <source>
        <dbReference type="ARBA" id="ARBA00022801"/>
    </source>
</evidence>
<evidence type="ECO:0000256" key="3">
    <source>
        <dbReference type="ARBA" id="ARBA00006859"/>
    </source>
</evidence>
<dbReference type="GO" id="GO:0005765">
    <property type="term" value="C:lysosomal membrane"/>
    <property type="evidence" value="ECO:0007669"/>
    <property type="project" value="TreeGrafter"/>
</dbReference>
<dbReference type="GO" id="GO:0033619">
    <property type="term" value="P:membrane protein proteolysis"/>
    <property type="evidence" value="ECO:0007669"/>
    <property type="project" value="TreeGrafter"/>
</dbReference>
<comment type="caution">
    <text evidence="9">The sequence shown here is derived from an EMBL/GenBank/DDBJ whole genome shotgun (WGS) entry which is preliminary data.</text>
</comment>
<dbReference type="EMBL" id="MU586092">
    <property type="protein sequence ID" value="KAI5608054.1"/>
    <property type="molecule type" value="Genomic_DNA"/>
</dbReference>
<keyword evidence="6 8" id="KW-1133">Transmembrane helix</keyword>
<dbReference type="Pfam" id="PF04258">
    <property type="entry name" value="Peptidase_A22B"/>
    <property type="match status" value="1"/>
</dbReference>
<dbReference type="AlphaFoldDB" id="A0AAD5FA58"/>
<dbReference type="SMART" id="SM00730">
    <property type="entry name" value="PSN"/>
    <property type="match status" value="1"/>
</dbReference>
<comment type="similarity">
    <text evidence="3">Belongs to the peptidase A22B family.</text>
</comment>
<keyword evidence="5" id="KW-0378">Hydrolase</keyword>
<organism evidence="9 10">
    <name type="scientific">Silurus asotus</name>
    <name type="common">Amur catfish</name>
    <name type="synonym">Parasilurus asotus</name>
    <dbReference type="NCBI Taxonomy" id="30991"/>
    <lineage>
        <taxon>Eukaryota</taxon>
        <taxon>Metazoa</taxon>
        <taxon>Chordata</taxon>
        <taxon>Craniata</taxon>
        <taxon>Vertebrata</taxon>
        <taxon>Euteleostomi</taxon>
        <taxon>Actinopterygii</taxon>
        <taxon>Neopterygii</taxon>
        <taxon>Teleostei</taxon>
        <taxon>Ostariophysi</taxon>
        <taxon>Siluriformes</taxon>
        <taxon>Siluridae</taxon>
        <taxon>Silurus</taxon>
    </lineage>
</organism>
<dbReference type="GO" id="GO:0042500">
    <property type="term" value="F:aspartic endopeptidase activity, intramembrane cleaving"/>
    <property type="evidence" value="ECO:0007669"/>
    <property type="project" value="InterPro"/>
</dbReference>
<evidence type="ECO:0000313" key="10">
    <source>
        <dbReference type="Proteomes" id="UP001205998"/>
    </source>
</evidence>
<reference evidence="9" key="1">
    <citation type="submission" date="2018-07" db="EMBL/GenBank/DDBJ databases">
        <title>Comparative genomics of catfishes provides insights into carnivory and benthic adaptation.</title>
        <authorList>
            <person name="Zhang Y."/>
            <person name="Wang D."/>
            <person name="Peng Z."/>
            <person name="Zheng S."/>
            <person name="Shao F."/>
            <person name="Tao W."/>
        </authorList>
    </citation>
    <scope>NUCLEOTIDE SEQUENCE</scope>
    <source>
        <strain evidence="9">Chongqing</strain>
    </source>
</reference>
<dbReference type="InterPro" id="IPR007369">
    <property type="entry name" value="Peptidase_A22B_SPP"/>
</dbReference>
<protein>
    <submittedName>
        <fullName evidence="9">Signal peptide peptidase-like 2B isoform X2</fullName>
    </submittedName>
</protein>
<evidence type="ECO:0000256" key="7">
    <source>
        <dbReference type="ARBA" id="ARBA00023136"/>
    </source>
</evidence>
<dbReference type="Proteomes" id="UP001205998">
    <property type="component" value="Unassembled WGS sequence"/>
</dbReference>
<feature type="non-terminal residue" evidence="9">
    <location>
        <position position="1"/>
    </location>
</feature>
<evidence type="ECO:0000256" key="8">
    <source>
        <dbReference type="SAM" id="Phobius"/>
    </source>
</evidence>
<dbReference type="GO" id="GO:0098554">
    <property type="term" value="C:cytoplasmic side of endoplasmic reticulum membrane"/>
    <property type="evidence" value="ECO:0007669"/>
    <property type="project" value="TreeGrafter"/>
</dbReference>
<dbReference type="GO" id="GO:0030660">
    <property type="term" value="C:Golgi-associated vesicle membrane"/>
    <property type="evidence" value="ECO:0007669"/>
    <property type="project" value="TreeGrafter"/>
</dbReference>
<keyword evidence="7 8" id="KW-0472">Membrane</keyword>
<dbReference type="PANTHER" id="PTHR12174:SF103">
    <property type="entry name" value="INTRAMEMBRANE PROTEASE (IMPAS) FAMILY"/>
    <property type="match status" value="1"/>
</dbReference>
<name>A0AAD5FA58_SILAS</name>
<feature type="transmembrane region" description="Helical" evidence="8">
    <location>
        <begin position="70"/>
        <end position="90"/>
    </location>
</feature>
<sequence>RITKNKLPYLKKCPEVRMLLLGVLCVGVSAIWVVFRKDDRWAWALQDTLGMACCLYILKTYKLPSFRACTLLLVSLLVYDVFFVFISPYFTKSGESIMVEVGVGPSDSSTQEKLPMVLKVPYLNLGKASLCSHPFMLLGLGDILIP</sequence>
<keyword evidence="4 8" id="KW-0812">Transmembrane</keyword>
<evidence type="ECO:0000256" key="2">
    <source>
        <dbReference type="ARBA" id="ARBA00004366"/>
    </source>
</evidence>
<comment type="subcellular location">
    <subcellularLocation>
        <location evidence="1">Endomembrane system</location>
        <topology evidence="1">Multi-pass membrane protein</topology>
    </subcellularLocation>
    <subcellularLocation>
        <location evidence="2">Membrane</location>
        <topology evidence="2">Multi-pass membrane protein</topology>
        <orientation evidence="2">Lumenal side</orientation>
    </subcellularLocation>
</comment>
<dbReference type="InterPro" id="IPR006639">
    <property type="entry name" value="Preselin/SPP"/>
</dbReference>
<feature type="non-terminal residue" evidence="9">
    <location>
        <position position="146"/>
    </location>
</feature>
<keyword evidence="10" id="KW-1185">Reference proteome</keyword>
<dbReference type="PANTHER" id="PTHR12174">
    <property type="entry name" value="SIGNAL PEPTIDE PEPTIDASE"/>
    <property type="match status" value="1"/>
</dbReference>
<evidence type="ECO:0000256" key="1">
    <source>
        <dbReference type="ARBA" id="ARBA00004127"/>
    </source>
</evidence>
<accession>A0AAD5FA58</accession>